<name>A0A1Z5JRZ9_FISSO</name>
<evidence type="ECO:0000313" key="3">
    <source>
        <dbReference type="Proteomes" id="UP000198406"/>
    </source>
</evidence>
<organism evidence="2 3">
    <name type="scientific">Fistulifera solaris</name>
    <name type="common">Oleaginous diatom</name>
    <dbReference type="NCBI Taxonomy" id="1519565"/>
    <lineage>
        <taxon>Eukaryota</taxon>
        <taxon>Sar</taxon>
        <taxon>Stramenopiles</taxon>
        <taxon>Ochrophyta</taxon>
        <taxon>Bacillariophyta</taxon>
        <taxon>Bacillariophyceae</taxon>
        <taxon>Bacillariophycidae</taxon>
        <taxon>Naviculales</taxon>
        <taxon>Naviculaceae</taxon>
        <taxon>Fistulifera</taxon>
    </lineage>
</organism>
<gene>
    <name evidence="2" type="ORF">FisN_5Hh168</name>
</gene>
<protein>
    <recommendedName>
        <fullName evidence="1">Alpha-ketoglutarate-dependent dioxygenase AlkB-like domain-containing protein</fullName>
    </recommendedName>
</protein>
<dbReference type="InterPro" id="IPR027450">
    <property type="entry name" value="AlkB-like"/>
</dbReference>
<accession>A0A1Z5JRZ9</accession>
<evidence type="ECO:0000259" key="1">
    <source>
        <dbReference type="Pfam" id="PF13532"/>
    </source>
</evidence>
<comment type="caution">
    <text evidence="2">The sequence shown here is derived from an EMBL/GenBank/DDBJ whole genome shotgun (WGS) entry which is preliminary data.</text>
</comment>
<dbReference type="InParanoid" id="A0A1Z5JRZ9"/>
<dbReference type="Pfam" id="PF13532">
    <property type="entry name" value="2OG-FeII_Oxy_2"/>
    <property type="match status" value="1"/>
</dbReference>
<dbReference type="Proteomes" id="UP000198406">
    <property type="component" value="Unassembled WGS sequence"/>
</dbReference>
<evidence type="ECO:0000313" key="2">
    <source>
        <dbReference type="EMBL" id="GAX16797.1"/>
    </source>
</evidence>
<reference evidence="2 3" key="1">
    <citation type="journal article" date="2015" name="Plant Cell">
        <title>Oil accumulation by the oleaginous diatom Fistulifera solaris as revealed by the genome and transcriptome.</title>
        <authorList>
            <person name="Tanaka T."/>
            <person name="Maeda Y."/>
            <person name="Veluchamy A."/>
            <person name="Tanaka M."/>
            <person name="Abida H."/>
            <person name="Marechal E."/>
            <person name="Bowler C."/>
            <person name="Muto M."/>
            <person name="Sunaga Y."/>
            <person name="Tanaka M."/>
            <person name="Yoshino T."/>
            <person name="Taniguchi T."/>
            <person name="Fukuda Y."/>
            <person name="Nemoto M."/>
            <person name="Matsumoto M."/>
            <person name="Wong P.S."/>
            <person name="Aburatani S."/>
            <person name="Fujibuchi W."/>
        </authorList>
    </citation>
    <scope>NUCLEOTIDE SEQUENCE [LARGE SCALE GENOMIC DNA]</scope>
    <source>
        <strain evidence="2 3">JPCC DA0580</strain>
    </source>
</reference>
<sequence length="363" mass="41524">MKAPTSKKKPTKSAVISCTKPAKKIRPTFSTPESQVISLTSKQKKSFAKKAPSVKVSQPPLVQRRQFDGNKGEWSPFRNFEPETWQNDTIVIPLQRGGSLTLYPGWLSDERERRGLVRELNKCDLFRVYQTQSTNQPRAQFLLHKQAHDVFEAPNPGYDYRVAKMKAFPLKRVKGVEQMWDRALDTCQVDDFRIGANVIYYRGSNDRIHYHADDNQGESVIFAVVVNTSRSRRCVSIKVKEKDLKDGDFEYKIFPGSGDAYLMDELMQQNYTHAVLPEKNLEDGCSDPREARVVVIFRDGIQKMLKDDTGRPIYDLRPPPPLKAKPFGNCVEGLVEGKLYTRAEMIQNGYHLSVHYVSVLFCL</sequence>
<dbReference type="SUPFAM" id="SSF51197">
    <property type="entry name" value="Clavaminate synthase-like"/>
    <property type="match status" value="1"/>
</dbReference>
<dbReference type="EMBL" id="BDSP01000111">
    <property type="protein sequence ID" value="GAX16797.1"/>
    <property type="molecule type" value="Genomic_DNA"/>
</dbReference>
<dbReference type="Gene3D" id="2.60.120.590">
    <property type="entry name" value="Alpha-ketoglutarate-dependent dioxygenase AlkB-like"/>
    <property type="match status" value="1"/>
</dbReference>
<feature type="domain" description="Alpha-ketoglutarate-dependent dioxygenase AlkB-like" evidence="1">
    <location>
        <begin position="100"/>
        <end position="298"/>
    </location>
</feature>
<proteinExistence type="predicted"/>
<dbReference type="InterPro" id="IPR037151">
    <property type="entry name" value="AlkB-like_sf"/>
</dbReference>
<dbReference type="AlphaFoldDB" id="A0A1Z5JRZ9"/>
<keyword evidence="3" id="KW-1185">Reference proteome</keyword>
<dbReference type="OrthoDB" id="206288at2759"/>